<dbReference type="GO" id="GO:0051537">
    <property type="term" value="F:2 iron, 2 sulfur cluster binding"/>
    <property type="evidence" value="ECO:0007669"/>
    <property type="project" value="UniProtKB-KW"/>
</dbReference>
<dbReference type="InterPro" id="IPR017941">
    <property type="entry name" value="Rieske_2Fe-2S"/>
</dbReference>
<evidence type="ECO:0000256" key="5">
    <source>
        <dbReference type="ARBA" id="ARBA00023014"/>
    </source>
</evidence>
<dbReference type="AlphaFoldDB" id="A0A5B8RJ65"/>
<keyword evidence="6" id="KW-0534">Nitrate assimilation</keyword>
<name>A0A5B8RJ65_9ZZZZ</name>
<evidence type="ECO:0000259" key="7">
    <source>
        <dbReference type="PROSITE" id="PS51296"/>
    </source>
</evidence>
<dbReference type="EMBL" id="MN079294">
    <property type="protein sequence ID" value="QEA07604.1"/>
    <property type="molecule type" value="Genomic_DNA"/>
</dbReference>
<dbReference type="CDD" id="cd03530">
    <property type="entry name" value="Rieske_NirD_small_Bacillus"/>
    <property type="match status" value="1"/>
</dbReference>
<feature type="domain" description="Rieske" evidence="7">
    <location>
        <begin position="10"/>
        <end position="106"/>
    </location>
</feature>
<evidence type="ECO:0000256" key="6">
    <source>
        <dbReference type="ARBA" id="ARBA00023063"/>
    </source>
</evidence>
<dbReference type="Gene3D" id="2.102.10.10">
    <property type="entry name" value="Rieske [2Fe-2S] iron-sulphur domain"/>
    <property type="match status" value="1"/>
</dbReference>
<dbReference type="Pfam" id="PF00355">
    <property type="entry name" value="Rieske"/>
    <property type="match status" value="1"/>
</dbReference>
<dbReference type="GO" id="GO:0042128">
    <property type="term" value="P:nitrate assimilation"/>
    <property type="evidence" value="ECO:0007669"/>
    <property type="project" value="UniProtKB-KW"/>
</dbReference>
<dbReference type="InterPro" id="IPR036922">
    <property type="entry name" value="Rieske_2Fe-2S_sf"/>
</dbReference>
<sequence>MSAAVDTGEWVAIGPLDAIPRRGARTVETPDGPVAVFRTADDAVFAVADHCPHQGGPLSQGIVSGAAVYCPLHDWCIELATGRARAPDEGSTPRYPVTVEGGTIHLRLTPEAS</sequence>
<keyword evidence="3 8" id="KW-0560">Oxidoreductase</keyword>
<keyword evidence="1" id="KW-0001">2Fe-2S</keyword>
<dbReference type="SUPFAM" id="SSF50022">
    <property type="entry name" value="ISP domain"/>
    <property type="match status" value="1"/>
</dbReference>
<organism evidence="8">
    <name type="scientific">uncultured organism</name>
    <dbReference type="NCBI Taxonomy" id="155900"/>
    <lineage>
        <taxon>unclassified sequences</taxon>
        <taxon>environmental samples</taxon>
    </lineage>
</organism>
<dbReference type="EC" id="1.7.1.4" evidence="8"/>
<dbReference type="PANTHER" id="PTHR21496:SF23">
    <property type="entry name" value="3-PHENYLPROPIONATE_CINNAMIC ACID DIOXYGENASE FERREDOXIN SUBUNIT"/>
    <property type="match status" value="1"/>
</dbReference>
<keyword evidence="4" id="KW-0408">Iron</keyword>
<reference evidence="8" key="1">
    <citation type="submission" date="2019-06" db="EMBL/GenBank/DDBJ databases">
        <authorList>
            <person name="Murdoch R.W."/>
            <person name="Fathepure B."/>
        </authorList>
    </citation>
    <scope>NUCLEOTIDE SEQUENCE</scope>
</reference>
<protein>
    <submittedName>
        <fullName evidence="8">Assimilatory nitrite reductase [NAD(P)H] small subunit</fullName>
        <ecNumber evidence="8">1.7.1.4</ecNumber>
    </submittedName>
</protein>
<dbReference type="InterPro" id="IPR012748">
    <property type="entry name" value="Rieske-like_NirD"/>
</dbReference>
<evidence type="ECO:0000256" key="4">
    <source>
        <dbReference type="ARBA" id="ARBA00023004"/>
    </source>
</evidence>
<keyword evidence="5" id="KW-0411">Iron-sulfur</keyword>
<dbReference type="NCBIfam" id="TIGR02378">
    <property type="entry name" value="nirD_assim_sml"/>
    <property type="match status" value="1"/>
</dbReference>
<gene>
    <name evidence="8" type="primary">nasE</name>
    <name evidence="8" type="ORF">KBTEX_03963</name>
</gene>
<proteinExistence type="predicted"/>
<evidence type="ECO:0000256" key="3">
    <source>
        <dbReference type="ARBA" id="ARBA00023002"/>
    </source>
</evidence>
<dbReference type="GO" id="GO:0046872">
    <property type="term" value="F:metal ion binding"/>
    <property type="evidence" value="ECO:0007669"/>
    <property type="project" value="UniProtKB-KW"/>
</dbReference>
<evidence type="ECO:0000313" key="8">
    <source>
        <dbReference type="EMBL" id="QEA07604.1"/>
    </source>
</evidence>
<dbReference type="PANTHER" id="PTHR21496">
    <property type="entry name" value="FERREDOXIN-RELATED"/>
    <property type="match status" value="1"/>
</dbReference>
<dbReference type="GO" id="GO:0008942">
    <property type="term" value="F:nitrite reductase [NAD(P)H] activity"/>
    <property type="evidence" value="ECO:0007669"/>
    <property type="project" value="UniProtKB-EC"/>
</dbReference>
<evidence type="ECO:0000256" key="2">
    <source>
        <dbReference type="ARBA" id="ARBA00022723"/>
    </source>
</evidence>
<dbReference type="PROSITE" id="PS51296">
    <property type="entry name" value="RIESKE"/>
    <property type="match status" value="1"/>
</dbReference>
<keyword evidence="2" id="KW-0479">Metal-binding</keyword>
<evidence type="ECO:0000256" key="1">
    <source>
        <dbReference type="ARBA" id="ARBA00022714"/>
    </source>
</evidence>
<accession>A0A5B8RJ65</accession>